<keyword evidence="2" id="KW-0677">Repeat</keyword>
<sequence length="191" mass="22109">MDVDDHLATACYKVSVDCPFKDQGCLAQVERQHVDKHVQDNMAPHMMLLAKENKQLKEELNHVKETLKKSQGSYLWITNYGTESPIFLECGHRWKLFLYYKIDDFISFYLTWFGDIHGLKTQDITAFVRLSVLSNTPEKANCTVARLHSFTKAEDTLEFRNVMEKIDAELPAYIKGGLKIKCSIQLCYSDY</sequence>
<dbReference type="GO" id="GO:0008270">
    <property type="term" value="F:zinc ion binding"/>
    <property type="evidence" value="ECO:0007669"/>
    <property type="project" value="UniProtKB-KW"/>
</dbReference>
<dbReference type="Proteomes" id="UP000515163">
    <property type="component" value="Unplaced"/>
</dbReference>
<accession>A0A6P8HAN8</accession>
<feature type="domain" description="TRAF-type" evidence="6">
    <location>
        <begin position="2"/>
        <end position="37"/>
    </location>
</feature>
<evidence type="ECO:0000256" key="3">
    <source>
        <dbReference type="ARBA" id="ARBA00022771"/>
    </source>
</evidence>
<name>A0A6P8HAN8_ACTTE</name>
<keyword evidence="1" id="KW-0479">Metal-binding</keyword>
<dbReference type="CDD" id="cd00121">
    <property type="entry name" value="MATH"/>
    <property type="match status" value="1"/>
</dbReference>
<evidence type="ECO:0000256" key="4">
    <source>
        <dbReference type="ARBA" id="ARBA00022833"/>
    </source>
</evidence>
<dbReference type="Gene3D" id="2.60.210.10">
    <property type="entry name" value="Apoptosis, Tumor Necrosis Factor Receptor Associated Protein 2, Chain A"/>
    <property type="match status" value="1"/>
</dbReference>
<evidence type="ECO:0000256" key="5">
    <source>
        <dbReference type="SAM" id="Coils"/>
    </source>
</evidence>
<evidence type="ECO:0000256" key="1">
    <source>
        <dbReference type="ARBA" id="ARBA00022723"/>
    </source>
</evidence>
<evidence type="ECO:0000256" key="2">
    <source>
        <dbReference type="ARBA" id="ARBA00022737"/>
    </source>
</evidence>
<keyword evidence="7" id="KW-1185">Reference proteome</keyword>
<organism evidence="7 8">
    <name type="scientific">Actinia tenebrosa</name>
    <name type="common">Australian red waratah sea anemone</name>
    <dbReference type="NCBI Taxonomy" id="6105"/>
    <lineage>
        <taxon>Eukaryota</taxon>
        <taxon>Metazoa</taxon>
        <taxon>Cnidaria</taxon>
        <taxon>Anthozoa</taxon>
        <taxon>Hexacorallia</taxon>
        <taxon>Actiniaria</taxon>
        <taxon>Actiniidae</taxon>
        <taxon>Actinia</taxon>
    </lineage>
</organism>
<dbReference type="InterPro" id="IPR002083">
    <property type="entry name" value="MATH/TRAF_dom"/>
</dbReference>
<keyword evidence="5" id="KW-0175">Coiled coil</keyword>
<proteinExistence type="predicted"/>
<dbReference type="GeneID" id="116289874"/>
<dbReference type="InterPro" id="IPR008974">
    <property type="entry name" value="TRAF-like"/>
</dbReference>
<evidence type="ECO:0000313" key="7">
    <source>
        <dbReference type="Proteomes" id="UP000515163"/>
    </source>
</evidence>
<keyword evidence="3" id="KW-0863">Zinc-finger</keyword>
<evidence type="ECO:0000259" key="6">
    <source>
        <dbReference type="Pfam" id="PF02176"/>
    </source>
</evidence>
<keyword evidence="4" id="KW-0862">Zinc</keyword>
<dbReference type="SUPFAM" id="SSF49599">
    <property type="entry name" value="TRAF domain-like"/>
    <property type="match status" value="1"/>
</dbReference>
<protein>
    <submittedName>
        <fullName evidence="8">Uncharacterized protein LOC116289874</fullName>
    </submittedName>
</protein>
<feature type="coiled-coil region" evidence="5">
    <location>
        <begin position="46"/>
        <end position="73"/>
    </location>
</feature>
<reference evidence="8" key="1">
    <citation type="submission" date="2025-08" db="UniProtKB">
        <authorList>
            <consortium name="RefSeq"/>
        </authorList>
    </citation>
    <scope>IDENTIFICATION</scope>
    <source>
        <tissue evidence="8">Tentacle</tissue>
    </source>
</reference>
<dbReference type="InParanoid" id="A0A6P8HAN8"/>
<dbReference type="InterPro" id="IPR001293">
    <property type="entry name" value="Znf_TRAF"/>
</dbReference>
<dbReference type="AlphaFoldDB" id="A0A6P8HAN8"/>
<gene>
    <name evidence="8" type="primary">LOC116289874</name>
</gene>
<dbReference type="KEGG" id="aten:116289874"/>
<dbReference type="RefSeq" id="XP_031552671.1">
    <property type="nucleotide sequence ID" value="XM_031696811.1"/>
</dbReference>
<dbReference type="Pfam" id="PF02176">
    <property type="entry name" value="zf-TRAF"/>
    <property type="match status" value="1"/>
</dbReference>
<evidence type="ECO:0000313" key="8">
    <source>
        <dbReference type="RefSeq" id="XP_031552671.1"/>
    </source>
</evidence>
<dbReference type="OrthoDB" id="10270604at2759"/>